<accession>K8Y8W4</accession>
<reference evidence="1 2" key="2">
    <citation type="journal article" date="2014" name="Emerg. Microbes Infect.">
        <title>Potential impact on kidney infection: a whole-genome analysis of Leptospira santarosai serovar Shermani.</title>
        <authorList>
            <person name="Chou L.F."/>
            <person name="Chen T.W."/>
            <person name="Ko Y.C."/>
            <person name="Pan M.J."/>
            <person name="Tian Y.C."/>
            <person name="Chiu C.H."/>
            <person name="Tang P."/>
            <person name="Hung C.C."/>
            <person name="Yang C.W."/>
        </authorList>
    </citation>
    <scope>NUCLEOTIDE SEQUENCE</scope>
    <source>
        <strain evidence="1 2">LT 821</strain>
    </source>
</reference>
<organism evidence="1 2">
    <name type="scientific">Leptospira santarosai serovar Shermani str. LT 821</name>
    <dbReference type="NCBI Taxonomy" id="758847"/>
    <lineage>
        <taxon>Bacteria</taxon>
        <taxon>Pseudomonadati</taxon>
        <taxon>Spirochaetota</taxon>
        <taxon>Spirochaetia</taxon>
        <taxon>Leptospirales</taxon>
        <taxon>Leptospiraceae</taxon>
        <taxon>Leptospira</taxon>
    </lineage>
</organism>
<dbReference type="GeneID" id="89224089"/>
<reference evidence="1 2" key="1">
    <citation type="journal article" date="2012" name="Gene">
        <title>Sequence of Leptospira santarosai serovar Shermani genome and prediction of virulence-associated genes.</title>
        <authorList>
            <person name="Chou L.F."/>
            <person name="Chen Y.T."/>
            <person name="Lu C.W."/>
            <person name="Ko Y.C."/>
            <person name="Tang C.Y."/>
            <person name="Pan M.J."/>
            <person name="Tian Y.C."/>
            <person name="Chiu C.H."/>
            <person name="Hung C.C."/>
            <person name="Yang C.W."/>
        </authorList>
    </citation>
    <scope>NUCLEOTIDE SEQUENCE [LARGE SCALE GENOMIC DNA]</scope>
    <source>
        <strain evidence="1">LT 821</strain>
    </source>
</reference>
<dbReference type="Proteomes" id="UP000035800">
    <property type="component" value="Chromosome I"/>
</dbReference>
<protein>
    <submittedName>
        <fullName evidence="1">Uncharacterized protein</fullName>
    </submittedName>
</protein>
<proteinExistence type="predicted"/>
<dbReference type="PATRIC" id="fig|758847.3.peg.2093"/>
<dbReference type="STRING" id="758847.LSS_09998"/>
<dbReference type="RefSeq" id="WP_004460382.1">
    <property type="nucleotide sequence ID" value="NZ_CP006694.1"/>
</dbReference>
<evidence type="ECO:0000313" key="1">
    <source>
        <dbReference type="EMBL" id="EKT86972.1"/>
    </source>
</evidence>
<dbReference type="EMBL" id="CP006694">
    <property type="protein sequence ID" value="EKT86972.1"/>
    <property type="molecule type" value="Genomic_DNA"/>
</dbReference>
<evidence type="ECO:0000313" key="2">
    <source>
        <dbReference type="Proteomes" id="UP000035800"/>
    </source>
</evidence>
<dbReference type="KEGG" id="lst:LSS_09998"/>
<dbReference type="AlphaFoldDB" id="K8Y8W4"/>
<gene>
    <name evidence="1" type="ORF">LSS_09998</name>
</gene>
<name>K8Y8W4_9LEPT</name>
<sequence>MKIGYRYHRNFRMGNLYNMDFRLMIGRQTAISCKKSNFKTVVLGLYRCAQSFKNDFQKHIQKT</sequence>